<organism evidence="1 2">
    <name type="scientific">Pannus brasiliensis CCIBt3594</name>
    <dbReference type="NCBI Taxonomy" id="1427578"/>
    <lineage>
        <taxon>Bacteria</taxon>
        <taxon>Bacillati</taxon>
        <taxon>Cyanobacteriota</taxon>
        <taxon>Cyanophyceae</taxon>
        <taxon>Oscillatoriophycideae</taxon>
        <taxon>Chroococcales</taxon>
        <taxon>Microcystaceae</taxon>
        <taxon>Pannus</taxon>
    </lineage>
</organism>
<evidence type="ECO:0000313" key="1">
    <source>
        <dbReference type="EMBL" id="MEG3440176.1"/>
    </source>
</evidence>
<sequence length="45" mass="4933">MVFPHFSSQARGDENLEVSLMGIFSSIDFPFSSVVEIDRLAVASV</sequence>
<keyword evidence="2" id="KW-1185">Reference proteome</keyword>
<gene>
    <name evidence="1" type="ORF">V0288_23805</name>
</gene>
<reference evidence="1 2" key="1">
    <citation type="submission" date="2024-01" db="EMBL/GenBank/DDBJ databases">
        <title>Genomic insights into the taxonomy and metabolism of the cyanobacterium Pannus brasiliensis CCIBt3594.</title>
        <authorList>
            <person name="Machado M."/>
            <person name="Botero N.B."/>
            <person name="Andreote A.P.D."/>
            <person name="Feitosa A.M.T."/>
            <person name="Popin R."/>
            <person name="Sivonen K."/>
            <person name="Fiore M.F."/>
        </authorList>
    </citation>
    <scope>NUCLEOTIDE SEQUENCE [LARGE SCALE GENOMIC DNA]</scope>
    <source>
        <strain evidence="1 2">CCIBt3594</strain>
    </source>
</reference>
<proteinExistence type="predicted"/>
<dbReference type="AlphaFoldDB" id="A0AAW9R003"/>
<protein>
    <submittedName>
        <fullName evidence="1">Uncharacterized protein</fullName>
    </submittedName>
</protein>
<dbReference type="Proteomes" id="UP001328733">
    <property type="component" value="Unassembled WGS sequence"/>
</dbReference>
<name>A0AAW9R003_9CHRO</name>
<dbReference type="RefSeq" id="WP_332867646.1">
    <property type="nucleotide sequence ID" value="NZ_JBAFSM010000078.1"/>
</dbReference>
<accession>A0AAW9R003</accession>
<dbReference type="EMBL" id="JBAFSM010000078">
    <property type="protein sequence ID" value="MEG3440176.1"/>
    <property type="molecule type" value="Genomic_DNA"/>
</dbReference>
<evidence type="ECO:0000313" key="2">
    <source>
        <dbReference type="Proteomes" id="UP001328733"/>
    </source>
</evidence>
<comment type="caution">
    <text evidence="1">The sequence shown here is derived from an EMBL/GenBank/DDBJ whole genome shotgun (WGS) entry which is preliminary data.</text>
</comment>